<evidence type="ECO:0000256" key="1">
    <source>
        <dbReference type="ARBA" id="ARBA00005525"/>
    </source>
</evidence>
<dbReference type="Pfam" id="PF03807">
    <property type="entry name" value="F420_oxidored"/>
    <property type="match status" value="1"/>
</dbReference>
<name>A0ABP8E027_9MICO</name>
<dbReference type="InterPro" id="IPR000304">
    <property type="entry name" value="Pyrroline-COOH_reductase"/>
</dbReference>
<dbReference type="Gene3D" id="1.10.3730.10">
    <property type="entry name" value="ProC C-terminal domain-like"/>
    <property type="match status" value="1"/>
</dbReference>
<comment type="catalytic activity">
    <reaction evidence="4">
        <text>L-proline + NAD(+) = (S)-1-pyrroline-5-carboxylate + NADH + 2 H(+)</text>
        <dbReference type="Rhea" id="RHEA:14105"/>
        <dbReference type="ChEBI" id="CHEBI:15378"/>
        <dbReference type="ChEBI" id="CHEBI:17388"/>
        <dbReference type="ChEBI" id="CHEBI:57540"/>
        <dbReference type="ChEBI" id="CHEBI:57945"/>
        <dbReference type="ChEBI" id="CHEBI:60039"/>
        <dbReference type="EC" id="1.5.1.2"/>
    </reaction>
</comment>
<keyword evidence="10" id="KW-1185">Reference proteome</keyword>
<evidence type="ECO:0000259" key="7">
    <source>
        <dbReference type="Pfam" id="PF03807"/>
    </source>
</evidence>
<dbReference type="PIRSF" id="PIRSF000193">
    <property type="entry name" value="Pyrrol-5-carb_rd"/>
    <property type="match status" value="1"/>
</dbReference>
<feature type="domain" description="Pyrroline-5-carboxylate reductase catalytic N-terminal" evidence="7">
    <location>
        <begin position="9"/>
        <end position="107"/>
    </location>
</feature>
<dbReference type="Pfam" id="PF14748">
    <property type="entry name" value="P5CR_dimer"/>
    <property type="match status" value="1"/>
</dbReference>
<comment type="catalytic activity">
    <reaction evidence="4 6">
        <text>L-proline + NADP(+) = (S)-1-pyrroline-5-carboxylate + NADPH + 2 H(+)</text>
        <dbReference type="Rhea" id="RHEA:14109"/>
        <dbReference type="ChEBI" id="CHEBI:15378"/>
        <dbReference type="ChEBI" id="CHEBI:17388"/>
        <dbReference type="ChEBI" id="CHEBI:57783"/>
        <dbReference type="ChEBI" id="CHEBI:58349"/>
        <dbReference type="ChEBI" id="CHEBI:60039"/>
        <dbReference type="EC" id="1.5.1.2"/>
    </reaction>
</comment>
<dbReference type="EC" id="1.5.1.2" evidence="4 5"/>
<feature type="domain" description="Pyrroline-5-carboxylate reductase dimerisation" evidence="8">
    <location>
        <begin position="170"/>
        <end position="273"/>
    </location>
</feature>
<evidence type="ECO:0000259" key="8">
    <source>
        <dbReference type="Pfam" id="PF14748"/>
    </source>
</evidence>
<reference evidence="10" key="1">
    <citation type="journal article" date="2019" name="Int. J. Syst. Evol. Microbiol.">
        <title>The Global Catalogue of Microorganisms (GCM) 10K type strain sequencing project: providing services to taxonomists for standard genome sequencing and annotation.</title>
        <authorList>
            <consortium name="The Broad Institute Genomics Platform"/>
            <consortium name="The Broad Institute Genome Sequencing Center for Infectious Disease"/>
            <person name="Wu L."/>
            <person name="Ma J."/>
        </authorList>
    </citation>
    <scope>NUCLEOTIDE SEQUENCE [LARGE SCALE GENOMIC DNA]</scope>
    <source>
        <strain evidence="10">JCM 17442</strain>
    </source>
</reference>
<keyword evidence="4" id="KW-0963">Cytoplasm</keyword>
<evidence type="ECO:0000256" key="3">
    <source>
        <dbReference type="ARBA" id="ARBA00023002"/>
    </source>
</evidence>
<keyword evidence="4 6" id="KW-0028">Amino-acid biosynthesis</keyword>
<dbReference type="Proteomes" id="UP001501594">
    <property type="component" value="Unassembled WGS sequence"/>
</dbReference>
<dbReference type="Gene3D" id="3.40.50.720">
    <property type="entry name" value="NAD(P)-binding Rossmann-like Domain"/>
    <property type="match status" value="1"/>
</dbReference>
<keyword evidence="2 4" id="KW-0521">NADP</keyword>
<keyword evidence="3 4" id="KW-0560">Oxidoreductase</keyword>
<dbReference type="InterPro" id="IPR036291">
    <property type="entry name" value="NAD(P)-bd_dom_sf"/>
</dbReference>
<dbReference type="InterPro" id="IPR028939">
    <property type="entry name" value="P5C_Rdtase_cat_N"/>
</dbReference>
<keyword evidence="4 6" id="KW-0641">Proline biosynthesis</keyword>
<dbReference type="HAMAP" id="MF_01925">
    <property type="entry name" value="P5C_reductase"/>
    <property type="match status" value="1"/>
</dbReference>
<comment type="caution">
    <text evidence="9">The sequence shown here is derived from an EMBL/GenBank/DDBJ whole genome shotgun (WGS) entry which is preliminary data.</text>
</comment>
<dbReference type="PROSITE" id="PS00521">
    <property type="entry name" value="P5CR"/>
    <property type="match status" value="1"/>
</dbReference>
<dbReference type="SUPFAM" id="SSF51735">
    <property type="entry name" value="NAD(P)-binding Rossmann-fold domains"/>
    <property type="match status" value="1"/>
</dbReference>
<comment type="function">
    <text evidence="4">Catalyzes the reduction of 1-pyrroline-5-carboxylate (PCA) to L-proline.</text>
</comment>
<dbReference type="NCBIfam" id="TIGR00112">
    <property type="entry name" value="proC"/>
    <property type="match status" value="1"/>
</dbReference>
<evidence type="ECO:0000256" key="4">
    <source>
        <dbReference type="HAMAP-Rule" id="MF_01925"/>
    </source>
</evidence>
<dbReference type="InterPro" id="IPR008927">
    <property type="entry name" value="6-PGluconate_DH-like_C_sf"/>
</dbReference>
<comment type="pathway">
    <text evidence="4 6">Amino-acid biosynthesis; L-proline biosynthesis; L-proline from L-glutamate 5-semialdehyde: step 1/1.</text>
</comment>
<protein>
    <recommendedName>
        <fullName evidence="4 5">Pyrroline-5-carboxylate reductase</fullName>
        <shortName evidence="4">P5C reductase</shortName>
        <shortName evidence="4">P5CR</shortName>
        <ecNumber evidence="4 5">1.5.1.2</ecNumber>
    </recommendedName>
    <alternativeName>
        <fullName evidence="4">PCA reductase</fullName>
    </alternativeName>
</protein>
<comment type="subcellular location">
    <subcellularLocation>
        <location evidence="4">Cytoplasm</location>
    </subcellularLocation>
</comment>
<dbReference type="InterPro" id="IPR053790">
    <property type="entry name" value="P5CR-like_CS"/>
</dbReference>
<dbReference type="RefSeq" id="WP_344794089.1">
    <property type="nucleotide sequence ID" value="NZ_BAABAU010000001.1"/>
</dbReference>
<dbReference type="PANTHER" id="PTHR11645">
    <property type="entry name" value="PYRROLINE-5-CARBOXYLATE REDUCTASE"/>
    <property type="match status" value="1"/>
</dbReference>
<sequence length="277" mass="28417">MTTTLPATAILGAGSMGGAILQGLLRPGVTVEGGIRVTNRTEAKAAALRHGAVTSLATETDPAANASAVTGARIVLIGVKPYLVVDLLREIAPVLEPGTIVVSLAAGITVETMESVLPDHVAVLRSMPNTPSLVGLGVTGLARGTRSSDADLEVVQRLFGCVGEVVTIPESSIDALSTISGSGPAYVFFLIEELTRTAVDLGFTEAQAAVMVQGTFRGASELLAHDVIAPDELRRRVTSPNGTTEKAVEVLQSGDLKGLFDRATAAALARAREIAAG</sequence>
<evidence type="ECO:0000256" key="5">
    <source>
        <dbReference type="NCBIfam" id="TIGR00112"/>
    </source>
</evidence>
<gene>
    <name evidence="4 9" type="primary">proC</name>
    <name evidence="9" type="ORF">GCM10022256_11800</name>
</gene>
<proteinExistence type="inferred from homology"/>
<organism evidence="9 10">
    <name type="scientific">Frondihabitans peucedani</name>
    <dbReference type="NCBI Taxonomy" id="598626"/>
    <lineage>
        <taxon>Bacteria</taxon>
        <taxon>Bacillati</taxon>
        <taxon>Actinomycetota</taxon>
        <taxon>Actinomycetes</taxon>
        <taxon>Micrococcales</taxon>
        <taxon>Microbacteriaceae</taxon>
        <taxon>Frondihabitans</taxon>
    </lineage>
</organism>
<dbReference type="InterPro" id="IPR029036">
    <property type="entry name" value="P5CR_dimer"/>
</dbReference>
<evidence type="ECO:0000313" key="9">
    <source>
        <dbReference type="EMBL" id="GAA4265568.1"/>
    </source>
</evidence>
<comment type="similarity">
    <text evidence="1 4 6">Belongs to the pyrroline-5-carboxylate reductase family.</text>
</comment>
<dbReference type="SUPFAM" id="SSF48179">
    <property type="entry name" value="6-phosphogluconate dehydrogenase C-terminal domain-like"/>
    <property type="match status" value="1"/>
</dbReference>
<accession>A0ABP8E027</accession>
<dbReference type="EMBL" id="BAABAU010000001">
    <property type="protein sequence ID" value="GAA4265568.1"/>
    <property type="molecule type" value="Genomic_DNA"/>
</dbReference>
<evidence type="ECO:0000256" key="2">
    <source>
        <dbReference type="ARBA" id="ARBA00022857"/>
    </source>
</evidence>
<dbReference type="PANTHER" id="PTHR11645:SF0">
    <property type="entry name" value="PYRROLINE-5-CARBOXYLATE REDUCTASE 3"/>
    <property type="match status" value="1"/>
</dbReference>
<evidence type="ECO:0000256" key="6">
    <source>
        <dbReference type="RuleBase" id="RU003903"/>
    </source>
</evidence>
<evidence type="ECO:0000313" key="10">
    <source>
        <dbReference type="Proteomes" id="UP001501594"/>
    </source>
</evidence>